<feature type="chain" id="PRO_5038109933" evidence="5">
    <location>
        <begin position="25"/>
        <end position="331"/>
    </location>
</feature>
<dbReference type="Pfam" id="PF03480">
    <property type="entry name" value="DctP"/>
    <property type="match status" value="1"/>
</dbReference>
<dbReference type="PIRSF" id="PIRSF006470">
    <property type="entry name" value="DctB"/>
    <property type="match status" value="1"/>
</dbReference>
<evidence type="ECO:0000313" key="6">
    <source>
        <dbReference type="EMBL" id="MBK6004821.1"/>
    </source>
</evidence>
<dbReference type="NCBIfam" id="NF037995">
    <property type="entry name" value="TRAP_S1"/>
    <property type="match status" value="1"/>
</dbReference>
<dbReference type="Proteomes" id="UP000630528">
    <property type="component" value="Unassembled WGS sequence"/>
</dbReference>
<comment type="caution">
    <text evidence="6">The sequence shown here is derived from an EMBL/GenBank/DDBJ whole genome shotgun (WGS) entry which is preliminary data.</text>
</comment>
<evidence type="ECO:0000313" key="7">
    <source>
        <dbReference type="Proteomes" id="UP000630528"/>
    </source>
</evidence>
<evidence type="ECO:0000256" key="4">
    <source>
        <dbReference type="ARBA" id="ARBA00022729"/>
    </source>
</evidence>
<evidence type="ECO:0000256" key="5">
    <source>
        <dbReference type="SAM" id="SignalP"/>
    </source>
</evidence>
<keyword evidence="4 5" id="KW-0732">Signal</keyword>
<accession>A0A934WKT0</accession>
<feature type="signal peptide" evidence="5">
    <location>
        <begin position="1"/>
        <end position="24"/>
    </location>
</feature>
<dbReference type="PANTHER" id="PTHR33376:SF4">
    <property type="entry name" value="SIALIC ACID-BINDING PERIPLASMIC PROTEIN SIAP"/>
    <property type="match status" value="1"/>
</dbReference>
<name>A0A934WKT0_9BURK</name>
<dbReference type="InterPro" id="IPR004682">
    <property type="entry name" value="TRAP_DctP"/>
</dbReference>
<comment type="subcellular location">
    <subcellularLocation>
        <location evidence="1">Cell envelope</location>
    </subcellularLocation>
</comment>
<evidence type="ECO:0000256" key="2">
    <source>
        <dbReference type="ARBA" id="ARBA00009023"/>
    </source>
</evidence>
<dbReference type="GO" id="GO:0030288">
    <property type="term" value="C:outer membrane-bounded periplasmic space"/>
    <property type="evidence" value="ECO:0007669"/>
    <property type="project" value="InterPro"/>
</dbReference>
<organism evidence="6 7">
    <name type="scientific">Ramlibacter ginsenosidimutans</name>
    <dbReference type="NCBI Taxonomy" id="502333"/>
    <lineage>
        <taxon>Bacteria</taxon>
        <taxon>Pseudomonadati</taxon>
        <taxon>Pseudomonadota</taxon>
        <taxon>Betaproteobacteria</taxon>
        <taxon>Burkholderiales</taxon>
        <taxon>Comamonadaceae</taxon>
        <taxon>Ramlibacter</taxon>
    </lineage>
</organism>
<dbReference type="NCBIfam" id="TIGR00787">
    <property type="entry name" value="dctP"/>
    <property type="match status" value="1"/>
</dbReference>
<evidence type="ECO:0000256" key="3">
    <source>
        <dbReference type="ARBA" id="ARBA00022448"/>
    </source>
</evidence>
<dbReference type="AlphaFoldDB" id="A0A934WKT0"/>
<proteinExistence type="inferred from homology"/>
<dbReference type="Gene3D" id="3.40.190.170">
    <property type="entry name" value="Bacterial extracellular solute-binding protein, family 7"/>
    <property type="match status" value="1"/>
</dbReference>
<dbReference type="PANTHER" id="PTHR33376">
    <property type="match status" value="1"/>
</dbReference>
<dbReference type="InterPro" id="IPR018389">
    <property type="entry name" value="DctP_fam"/>
</dbReference>
<protein>
    <submittedName>
        <fullName evidence="6">TRAP transporter substrate-binding protein</fullName>
    </submittedName>
</protein>
<evidence type="ECO:0000256" key="1">
    <source>
        <dbReference type="ARBA" id="ARBA00004196"/>
    </source>
</evidence>
<dbReference type="EMBL" id="JAEPWM010000001">
    <property type="protein sequence ID" value="MBK6004821.1"/>
    <property type="molecule type" value="Genomic_DNA"/>
</dbReference>
<dbReference type="GO" id="GO:0055085">
    <property type="term" value="P:transmembrane transport"/>
    <property type="evidence" value="ECO:0007669"/>
    <property type="project" value="InterPro"/>
</dbReference>
<sequence length="331" mass="36493">MTMRGFRFMAATAIAVAFALPAAAQTVLRFSHTDQQHGARQEAAELFAKKVEELTQGRYKVQVFCCSQLGNDPKNIEQLGFGGIDFTVSGTGSYAPHLPTLNVTALPYLVDNFAQGQAFYDRSKWLQAQFAKAPAKGFRFLATWEAGFRDMTTKTPLASPADAKGMKLRTFPNEMMRWVLEAMGFNIQIMPLPEVYLAIQQGVVQGQENPIDTIASNKFYEVAPYITLTQHVYSPIPLAISERTWQKLSPADRKAVTEAAQIAAAYSRKVVQANEEKLLADMQAHGAKVSRPPLAPFRAAVQPVYAKAREKYGADVDAALADAEAIRKQVK</sequence>
<reference evidence="6" key="2">
    <citation type="submission" date="2021-01" db="EMBL/GenBank/DDBJ databases">
        <authorList>
            <person name="Kang M."/>
        </authorList>
    </citation>
    <scope>NUCLEOTIDE SEQUENCE</scope>
    <source>
        <strain evidence="6">KACC 17527</strain>
    </source>
</reference>
<gene>
    <name evidence="6" type="ORF">JJB11_01850</name>
</gene>
<comment type="similarity">
    <text evidence="2">Belongs to the bacterial solute-binding protein 7 family.</text>
</comment>
<keyword evidence="7" id="KW-1185">Reference proteome</keyword>
<dbReference type="InterPro" id="IPR038404">
    <property type="entry name" value="TRAP_DctP_sf"/>
</dbReference>
<reference evidence="6" key="1">
    <citation type="journal article" date="2012" name="J. Microbiol. Biotechnol.">
        <title>Ramlibacter ginsenosidimutans sp. nov., with ginsenoside-converting activity.</title>
        <authorList>
            <person name="Wang L."/>
            <person name="An D.S."/>
            <person name="Kim S.G."/>
            <person name="Jin F.X."/>
            <person name="Kim S.C."/>
            <person name="Lee S.T."/>
            <person name="Im W.T."/>
        </authorList>
    </citation>
    <scope>NUCLEOTIDE SEQUENCE</scope>
    <source>
        <strain evidence="6">KACC 17527</strain>
    </source>
</reference>
<dbReference type="CDD" id="cd13603">
    <property type="entry name" value="PBP2_TRAP_Siap_TeaA_like"/>
    <property type="match status" value="1"/>
</dbReference>
<keyword evidence="3" id="KW-0813">Transport</keyword>